<evidence type="ECO:0000313" key="3">
    <source>
        <dbReference type="Proteomes" id="UP000006844"/>
    </source>
</evidence>
<protein>
    <submittedName>
        <fullName evidence="2">Glycosyl hydrolase family 88</fullName>
    </submittedName>
</protein>
<gene>
    <name evidence="2" type="ordered locus">AciPR4_1693</name>
</gene>
<proteinExistence type="predicted"/>
<dbReference type="InterPro" id="IPR010905">
    <property type="entry name" value="Glyco_hydro_88"/>
</dbReference>
<dbReference type="InterPro" id="IPR008928">
    <property type="entry name" value="6-hairpin_glycosidase_sf"/>
</dbReference>
<dbReference type="KEGG" id="tsa:AciPR4_1693"/>
<evidence type="ECO:0000313" key="2">
    <source>
        <dbReference type="EMBL" id="ADV82500.1"/>
    </source>
</evidence>
<dbReference type="HOGENOM" id="CLU_042785_0_0_0"/>
<dbReference type="Gene3D" id="1.50.10.10">
    <property type="match status" value="1"/>
</dbReference>
<dbReference type="Pfam" id="PF07470">
    <property type="entry name" value="Glyco_hydro_88"/>
    <property type="match status" value="1"/>
</dbReference>
<keyword evidence="1 2" id="KW-0378">Hydrolase</keyword>
<name>E8V3E3_TERSS</name>
<dbReference type="InterPro" id="IPR052043">
    <property type="entry name" value="PolySaccharide_Degr_Enz"/>
</dbReference>
<dbReference type="PANTHER" id="PTHR33886:SF8">
    <property type="entry name" value="UNSATURATED RHAMNOGALACTURONAN HYDROLASE (EUROFUNG)"/>
    <property type="match status" value="1"/>
</dbReference>
<sequence length="392" mass="43813">MFDLKSLAITTPLAFALCLGAQTATPERPKQQILNKAAGDTSDNPGKVDTSLSSKIAHKDVRMAMKKVADWELGHSEAIFTQDWTYAPLYSGLLATSATIGDAKYHDAVLRYAEKVDWQLLSGRYDHADDEAIGQSYEVLYLERKDPKRIAALKENLDKVMARERDPKKDLWWWCDALYMAPSTFVTMAKITGDRKYIDFVDKEWDLTTEHLYVPADKLYFRDATFLQKTEANGQKLFWSRGNGWVLAGLVRTLTVMPKDYPQRAKYVALYKEMAERIAGLQQPSGLWRTGLLDQTAYKEDEISGSAFFTYAMAWGINNGVLDASKYRPVVEKSWTAMLGHVFEDGRLGSIQPIGAAPGTFGPGSSYVYGVGAFLLAGSEIDKMAGMKGMKK</sequence>
<organism evidence="2 3">
    <name type="scientific">Terriglobus saanensis (strain ATCC BAA-1853 / DSM 23119 / SP1PR4)</name>
    <dbReference type="NCBI Taxonomy" id="401053"/>
    <lineage>
        <taxon>Bacteria</taxon>
        <taxon>Pseudomonadati</taxon>
        <taxon>Acidobacteriota</taxon>
        <taxon>Terriglobia</taxon>
        <taxon>Terriglobales</taxon>
        <taxon>Acidobacteriaceae</taxon>
        <taxon>Terriglobus</taxon>
    </lineage>
</organism>
<dbReference type="OrthoDB" id="258246at2"/>
<evidence type="ECO:0000256" key="1">
    <source>
        <dbReference type="ARBA" id="ARBA00022801"/>
    </source>
</evidence>
<dbReference type="InterPro" id="IPR012341">
    <property type="entry name" value="6hp_glycosidase-like_sf"/>
</dbReference>
<accession>E8V3E3</accession>
<dbReference type="EMBL" id="CP002467">
    <property type="protein sequence ID" value="ADV82500.1"/>
    <property type="molecule type" value="Genomic_DNA"/>
</dbReference>
<dbReference type="Proteomes" id="UP000006844">
    <property type="component" value="Chromosome"/>
</dbReference>
<dbReference type="RefSeq" id="WP_013568233.1">
    <property type="nucleotide sequence ID" value="NC_014963.1"/>
</dbReference>
<dbReference type="PANTHER" id="PTHR33886">
    <property type="entry name" value="UNSATURATED RHAMNOGALACTURONAN HYDROLASE (EUROFUNG)"/>
    <property type="match status" value="1"/>
</dbReference>
<keyword evidence="3" id="KW-1185">Reference proteome</keyword>
<dbReference type="GO" id="GO:0005975">
    <property type="term" value="P:carbohydrate metabolic process"/>
    <property type="evidence" value="ECO:0007669"/>
    <property type="project" value="InterPro"/>
</dbReference>
<dbReference type="AlphaFoldDB" id="E8V3E3"/>
<dbReference type="eggNOG" id="COG4225">
    <property type="taxonomic scope" value="Bacteria"/>
</dbReference>
<dbReference type="SUPFAM" id="SSF48208">
    <property type="entry name" value="Six-hairpin glycosidases"/>
    <property type="match status" value="1"/>
</dbReference>
<reference evidence="2 3" key="1">
    <citation type="journal article" date="2012" name="Stand. Genomic Sci.">
        <title>Complete genome sequence of Terriglobus saanensis type strain SP1PR4(T), an Acidobacteria from tundra soil.</title>
        <authorList>
            <person name="Rawat S.R."/>
            <person name="Mannisto M.K."/>
            <person name="Starovoytov V."/>
            <person name="Goodwin L."/>
            <person name="Nolan M."/>
            <person name="Hauser L."/>
            <person name="Land M."/>
            <person name="Davenport K.W."/>
            <person name="Woyke T."/>
            <person name="Haggblom M.M."/>
        </authorList>
    </citation>
    <scope>NUCLEOTIDE SEQUENCE</scope>
    <source>
        <strain evidence="3">ATCC BAA-1853 / DSM 23119 / SP1PR4</strain>
    </source>
</reference>
<dbReference type="STRING" id="401053.AciPR4_1693"/>
<dbReference type="GO" id="GO:0016787">
    <property type="term" value="F:hydrolase activity"/>
    <property type="evidence" value="ECO:0007669"/>
    <property type="project" value="UniProtKB-KW"/>
</dbReference>